<organism evidence="1 2">
    <name type="scientific">Stephania yunnanensis</name>
    <dbReference type="NCBI Taxonomy" id="152371"/>
    <lineage>
        <taxon>Eukaryota</taxon>
        <taxon>Viridiplantae</taxon>
        <taxon>Streptophyta</taxon>
        <taxon>Embryophyta</taxon>
        <taxon>Tracheophyta</taxon>
        <taxon>Spermatophyta</taxon>
        <taxon>Magnoliopsida</taxon>
        <taxon>Ranunculales</taxon>
        <taxon>Menispermaceae</taxon>
        <taxon>Menispermoideae</taxon>
        <taxon>Cissampelideae</taxon>
        <taxon>Stephania</taxon>
    </lineage>
</organism>
<accession>A0AAP0JKV1</accession>
<dbReference type="Proteomes" id="UP001420932">
    <property type="component" value="Unassembled WGS sequence"/>
</dbReference>
<proteinExistence type="predicted"/>
<reference evidence="1 2" key="1">
    <citation type="submission" date="2024-01" db="EMBL/GenBank/DDBJ databases">
        <title>Genome assemblies of Stephania.</title>
        <authorList>
            <person name="Yang L."/>
        </authorList>
    </citation>
    <scope>NUCLEOTIDE SEQUENCE [LARGE SCALE GENOMIC DNA]</scope>
    <source>
        <strain evidence="1">YNDBR</strain>
        <tissue evidence="1">Leaf</tissue>
    </source>
</reference>
<dbReference type="AlphaFoldDB" id="A0AAP0JKV1"/>
<sequence length="62" mass="6537">MARTVSRLSRFGRGMLRAWDDVDCGSSLLLLSIPVDEAIRVGLIGVVAKGDGAICSGSVCRE</sequence>
<name>A0AAP0JKV1_9MAGN</name>
<gene>
    <name evidence="1" type="ORF">Syun_014785</name>
</gene>
<dbReference type="EMBL" id="JBBNAF010000006">
    <property type="protein sequence ID" value="KAK9135455.1"/>
    <property type="molecule type" value="Genomic_DNA"/>
</dbReference>
<comment type="caution">
    <text evidence="1">The sequence shown here is derived from an EMBL/GenBank/DDBJ whole genome shotgun (WGS) entry which is preliminary data.</text>
</comment>
<evidence type="ECO:0000313" key="2">
    <source>
        <dbReference type="Proteomes" id="UP001420932"/>
    </source>
</evidence>
<keyword evidence="2" id="KW-1185">Reference proteome</keyword>
<evidence type="ECO:0000313" key="1">
    <source>
        <dbReference type="EMBL" id="KAK9135455.1"/>
    </source>
</evidence>
<protein>
    <submittedName>
        <fullName evidence="1">Uncharacterized protein</fullName>
    </submittedName>
</protein>